<dbReference type="AlphaFoldDB" id="A0A4P6UVD7"/>
<comment type="pathway">
    <text evidence="1 10">Metabolic intermediate biosynthesis; 1-deoxy-D-xylulose 5-phosphate biosynthesis; 1-deoxy-D-xylulose 5-phosphate from D-glyceraldehyde 3-phosphate and pyruvate: step 1/1.</text>
</comment>
<dbReference type="Pfam" id="PF02779">
    <property type="entry name" value="Transket_pyr"/>
    <property type="match status" value="1"/>
</dbReference>
<dbReference type="SUPFAM" id="SSF52518">
    <property type="entry name" value="Thiamin diphosphate-binding fold (THDP-binding)"/>
    <property type="match status" value="2"/>
</dbReference>
<dbReference type="GO" id="GO:0000287">
    <property type="term" value="F:magnesium ion binding"/>
    <property type="evidence" value="ECO:0007669"/>
    <property type="project" value="UniProtKB-UniRule"/>
</dbReference>
<dbReference type="GO" id="GO:0009228">
    <property type="term" value="P:thiamine biosynthetic process"/>
    <property type="evidence" value="ECO:0007669"/>
    <property type="project" value="UniProtKB-UniRule"/>
</dbReference>
<sequence>MDLTTITGPSFLKKLNRQQLEELAQNIRDFLIEKCSKTGGHIGPNLGVVELTIALHRAFNSPFDKLLWDVGHQAYVHKILTGRAGQFDTLRQYKGLSGFPKRAESVHDEWETGHSSTSLSAAMGMAVARDIKKENNYIVPIIGDGALTGGMALEALNHIGHDKRRMIVILNDNEMSIAPNVGALHNILGRLRTAKEYSKAKEELESLMKRVPVFGGKLAQAADRVKDSLKYLVVSGVFFEEMGFKYLGPIDGHDFDALEKTLEYAKKVEDRPVLVHVVTKKGKGYKPAEEDKIGTWHGTGPYKIETGAFVKNNAKGPSWSSLVSETVRKLMKEDKRIVAITPAMPVGSKMEGIQKDFPDRFFDVGIAEQHAATMAAGLATQKMKPFLAIYSTFLQRAYDQVLHDIARQKLNVFIGIDRAGLVGADGDTHQGVFDIAFLRHIPNLVIMMPKDENEGQHMVKTAIEYNDGPIALRYPRGNGLGVPLDEELQTIPIGTWEVLKEGKDAAIITFGTTIPMAMEAAAELEKQNIHVKVINARFIKPLDDEMLHDLMRQNIPILTIEEGVLNGGFGSAILEFASDNKYNHVEIERMGIPDRFVDHGSVDLLLEELHITKEETIARIEYLVKNQKRLGKKTV</sequence>
<evidence type="ECO:0000256" key="6">
    <source>
        <dbReference type="ARBA" id="ARBA00022842"/>
    </source>
</evidence>
<dbReference type="GO" id="GO:0008661">
    <property type="term" value="F:1-deoxy-D-xylulose-5-phosphate synthase activity"/>
    <property type="evidence" value="ECO:0007669"/>
    <property type="project" value="UniProtKB-UniRule"/>
</dbReference>
<dbReference type="UniPathway" id="UPA00064">
    <property type="reaction ID" value="UER00091"/>
</dbReference>
<dbReference type="SUPFAM" id="SSF52922">
    <property type="entry name" value="TK C-terminal domain-like"/>
    <property type="match status" value="1"/>
</dbReference>
<keyword evidence="7 10" id="KW-0784">Thiamine biosynthesis</keyword>
<evidence type="ECO:0000256" key="4">
    <source>
        <dbReference type="ARBA" id="ARBA00022679"/>
    </source>
</evidence>
<comment type="cofactor">
    <cofactor evidence="10">
        <name>Mg(2+)</name>
        <dbReference type="ChEBI" id="CHEBI:18420"/>
    </cofactor>
    <text evidence="10">Binds 1 Mg(2+) ion per subunit.</text>
</comment>
<dbReference type="NCBIfam" id="NF003933">
    <property type="entry name" value="PRK05444.2-2"/>
    <property type="match status" value="1"/>
</dbReference>
<dbReference type="Proteomes" id="UP000291151">
    <property type="component" value="Chromosome"/>
</dbReference>
<protein>
    <recommendedName>
        <fullName evidence="10">1-deoxy-D-xylulose-5-phosphate synthase</fullName>
        <ecNumber evidence="10">2.2.1.7</ecNumber>
    </recommendedName>
    <alternativeName>
        <fullName evidence="10">1-deoxyxylulose-5-phosphate synthase</fullName>
        <shortName evidence="10">DXP synthase</shortName>
        <shortName evidence="10">DXPS</shortName>
    </alternativeName>
</protein>
<dbReference type="InterPro" id="IPR029061">
    <property type="entry name" value="THDP-binding"/>
</dbReference>
<evidence type="ECO:0000313" key="12">
    <source>
        <dbReference type="EMBL" id="QBK26096.1"/>
    </source>
</evidence>
<feature type="binding site" evidence="10">
    <location>
        <position position="144"/>
    </location>
    <ligand>
        <name>Mg(2+)</name>
        <dbReference type="ChEBI" id="CHEBI:18420"/>
    </ligand>
</feature>
<evidence type="ECO:0000256" key="2">
    <source>
        <dbReference type="ARBA" id="ARBA00011081"/>
    </source>
</evidence>
<reference evidence="12 13" key="1">
    <citation type="submission" date="2019-02" db="EMBL/GenBank/DDBJ databases">
        <title>Ureibacillus thermophilus.</title>
        <authorList>
            <person name="Sunny J.S."/>
            <person name="Natarajan A."/>
            <person name="Saleena L.M."/>
        </authorList>
    </citation>
    <scope>NUCLEOTIDE SEQUENCE [LARGE SCALE GENOMIC DNA]</scope>
    <source>
        <strain evidence="12 13">LM102</strain>
    </source>
</reference>
<dbReference type="EMBL" id="CP036528">
    <property type="protein sequence ID" value="QBK26096.1"/>
    <property type="molecule type" value="Genomic_DNA"/>
</dbReference>
<feature type="binding site" evidence="10">
    <location>
        <position position="173"/>
    </location>
    <ligand>
        <name>thiamine diphosphate</name>
        <dbReference type="ChEBI" id="CHEBI:58937"/>
    </ligand>
</feature>
<comment type="subunit">
    <text evidence="3 10">Homodimer.</text>
</comment>
<dbReference type="Gene3D" id="3.40.50.920">
    <property type="match status" value="1"/>
</dbReference>
<dbReference type="Gene3D" id="3.40.50.970">
    <property type="match status" value="2"/>
</dbReference>
<evidence type="ECO:0000256" key="8">
    <source>
        <dbReference type="ARBA" id="ARBA00023052"/>
    </source>
</evidence>
<name>A0A4P6UVD7_9BACL</name>
<dbReference type="InterPro" id="IPR049557">
    <property type="entry name" value="Transketolase_CS"/>
</dbReference>
<dbReference type="EC" id="2.2.1.7" evidence="10"/>
<proteinExistence type="inferred from homology"/>
<keyword evidence="6 10" id="KW-0460">Magnesium</keyword>
<evidence type="ECO:0000256" key="1">
    <source>
        <dbReference type="ARBA" id="ARBA00004980"/>
    </source>
</evidence>
<comment type="cofactor">
    <cofactor evidence="10">
        <name>thiamine diphosphate</name>
        <dbReference type="ChEBI" id="CHEBI:58937"/>
    </cofactor>
    <text evidence="10">Binds 1 thiamine pyrophosphate per subunit.</text>
</comment>
<dbReference type="KEGG" id="uth:DKZ56_09580"/>
<keyword evidence="13" id="KW-1185">Reference proteome</keyword>
<dbReference type="PROSITE" id="PS00801">
    <property type="entry name" value="TRANSKETOLASE_1"/>
    <property type="match status" value="1"/>
</dbReference>
<feature type="binding site" evidence="10">
    <location>
        <position position="368"/>
    </location>
    <ligand>
        <name>thiamine diphosphate</name>
        <dbReference type="ChEBI" id="CHEBI:58937"/>
    </ligand>
</feature>
<dbReference type="RefSeq" id="WP_208649788.1">
    <property type="nucleotide sequence ID" value="NZ_CP036528.1"/>
</dbReference>
<accession>A0A4P6UVD7</accession>
<evidence type="ECO:0000256" key="7">
    <source>
        <dbReference type="ARBA" id="ARBA00022977"/>
    </source>
</evidence>
<dbReference type="HAMAP" id="MF_00315">
    <property type="entry name" value="DXP_synth"/>
    <property type="match status" value="1"/>
</dbReference>
<dbReference type="PANTHER" id="PTHR43322:SF5">
    <property type="entry name" value="1-DEOXY-D-XYLULOSE-5-PHOSPHATE SYNTHASE, CHLOROPLASTIC"/>
    <property type="match status" value="1"/>
</dbReference>
<dbReference type="PANTHER" id="PTHR43322">
    <property type="entry name" value="1-D-DEOXYXYLULOSE 5-PHOSPHATE SYNTHASE-RELATED"/>
    <property type="match status" value="1"/>
</dbReference>
<comment type="catalytic activity">
    <reaction evidence="10">
        <text>D-glyceraldehyde 3-phosphate + pyruvate + H(+) = 1-deoxy-D-xylulose 5-phosphate + CO2</text>
        <dbReference type="Rhea" id="RHEA:12605"/>
        <dbReference type="ChEBI" id="CHEBI:15361"/>
        <dbReference type="ChEBI" id="CHEBI:15378"/>
        <dbReference type="ChEBI" id="CHEBI:16526"/>
        <dbReference type="ChEBI" id="CHEBI:57792"/>
        <dbReference type="ChEBI" id="CHEBI:59776"/>
        <dbReference type="EC" id="2.2.1.7"/>
    </reaction>
</comment>
<dbReference type="GO" id="GO:0030976">
    <property type="term" value="F:thiamine pyrophosphate binding"/>
    <property type="evidence" value="ECO:0007669"/>
    <property type="project" value="UniProtKB-UniRule"/>
</dbReference>
<organism evidence="12 13">
    <name type="scientific">Ureibacillus thermophilus</name>
    <dbReference type="NCBI Taxonomy" id="367743"/>
    <lineage>
        <taxon>Bacteria</taxon>
        <taxon>Bacillati</taxon>
        <taxon>Bacillota</taxon>
        <taxon>Bacilli</taxon>
        <taxon>Bacillales</taxon>
        <taxon>Caryophanaceae</taxon>
        <taxon>Ureibacillus</taxon>
    </lineage>
</organism>
<dbReference type="SMART" id="SM00861">
    <property type="entry name" value="Transket_pyr"/>
    <property type="match status" value="1"/>
</dbReference>
<gene>
    <name evidence="10" type="primary">dxs</name>
    <name evidence="12" type="ORF">DKZ56_09580</name>
</gene>
<evidence type="ECO:0000259" key="11">
    <source>
        <dbReference type="SMART" id="SM00861"/>
    </source>
</evidence>
<feature type="binding site" evidence="10">
    <location>
        <position position="173"/>
    </location>
    <ligand>
        <name>Mg(2+)</name>
        <dbReference type="ChEBI" id="CHEBI:18420"/>
    </ligand>
</feature>
<dbReference type="NCBIfam" id="TIGR00204">
    <property type="entry name" value="dxs"/>
    <property type="match status" value="1"/>
</dbReference>
<dbReference type="InterPro" id="IPR033248">
    <property type="entry name" value="Transketolase_C"/>
</dbReference>
<comment type="similarity">
    <text evidence="2 10">Belongs to the transketolase family. DXPS subfamily.</text>
</comment>
<dbReference type="Pfam" id="PF02780">
    <property type="entry name" value="Transketolase_C"/>
    <property type="match status" value="1"/>
</dbReference>
<dbReference type="GO" id="GO:0005829">
    <property type="term" value="C:cytosol"/>
    <property type="evidence" value="ECO:0007669"/>
    <property type="project" value="TreeGrafter"/>
</dbReference>
<keyword evidence="8 10" id="KW-0786">Thiamine pyrophosphate</keyword>
<dbReference type="Pfam" id="PF13292">
    <property type="entry name" value="DXP_synthase_N"/>
    <property type="match status" value="1"/>
</dbReference>
<dbReference type="FunFam" id="3.40.50.970:FF:000030">
    <property type="entry name" value="1-deoxy-D-xylulose-5-phosphate synthase"/>
    <property type="match status" value="1"/>
</dbReference>
<feature type="binding site" evidence="10">
    <location>
        <begin position="113"/>
        <end position="115"/>
    </location>
    <ligand>
        <name>thiamine diphosphate</name>
        <dbReference type="ChEBI" id="CHEBI:58937"/>
    </ligand>
</feature>
<dbReference type="FunFam" id="3.40.50.920:FF:000002">
    <property type="entry name" value="1-deoxy-D-xylulose-5-phosphate synthase"/>
    <property type="match status" value="1"/>
</dbReference>
<dbReference type="GO" id="GO:0016114">
    <property type="term" value="P:terpenoid biosynthetic process"/>
    <property type="evidence" value="ECO:0007669"/>
    <property type="project" value="UniProtKB-UniRule"/>
</dbReference>
<dbReference type="CDD" id="cd07033">
    <property type="entry name" value="TPP_PYR_DXS_TK_like"/>
    <property type="match status" value="1"/>
</dbReference>
<feature type="binding site" evidence="10">
    <location>
        <begin position="145"/>
        <end position="146"/>
    </location>
    <ligand>
        <name>thiamine diphosphate</name>
        <dbReference type="ChEBI" id="CHEBI:58937"/>
    </ligand>
</feature>
<feature type="binding site" evidence="10">
    <location>
        <position position="72"/>
    </location>
    <ligand>
        <name>thiamine diphosphate</name>
        <dbReference type="ChEBI" id="CHEBI:58937"/>
    </ligand>
</feature>
<evidence type="ECO:0000256" key="3">
    <source>
        <dbReference type="ARBA" id="ARBA00011738"/>
    </source>
</evidence>
<comment type="function">
    <text evidence="10">Catalyzes the acyloin condensation reaction between C atoms 2 and 3 of pyruvate and glyceraldehyde 3-phosphate to yield 1-deoxy-D-xylulose-5-phosphate (DXP).</text>
</comment>
<dbReference type="InterPro" id="IPR005475">
    <property type="entry name" value="Transketolase-like_Pyr-bd"/>
</dbReference>
<evidence type="ECO:0000313" key="13">
    <source>
        <dbReference type="Proteomes" id="UP000291151"/>
    </source>
</evidence>
<dbReference type="InterPro" id="IPR009014">
    <property type="entry name" value="Transketo_C/PFOR_II"/>
</dbReference>
<evidence type="ECO:0000256" key="5">
    <source>
        <dbReference type="ARBA" id="ARBA00022723"/>
    </source>
</evidence>
<dbReference type="CDD" id="cd02007">
    <property type="entry name" value="TPP_DXS"/>
    <property type="match status" value="1"/>
</dbReference>
<keyword evidence="4 10" id="KW-0808">Transferase</keyword>
<dbReference type="GO" id="GO:0019288">
    <property type="term" value="P:isopentenyl diphosphate biosynthetic process, methylerythritol 4-phosphate pathway"/>
    <property type="evidence" value="ECO:0007669"/>
    <property type="project" value="TreeGrafter"/>
</dbReference>
<keyword evidence="9 10" id="KW-0414">Isoprene biosynthesis</keyword>
<feature type="binding site" evidence="10">
    <location>
        <position position="285"/>
    </location>
    <ligand>
        <name>thiamine diphosphate</name>
        <dbReference type="ChEBI" id="CHEBI:58937"/>
    </ligand>
</feature>
<keyword evidence="5 10" id="KW-0479">Metal-binding</keyword>
<evidence type="ECO:0000256" key="9">
    <source>
        <dbReference type="ARBA" id="ARBA00023229"/>
    </source>
</evidence>
<feature type="domain" description="Transketolase-like pyrimidine-binding" evidence="11">
    <location>
        <begin position="317"/>
        <end position="482"/>
    </location>
</feature>
<evidence type="ECO:0000256" key="10">
    <source>
        <dbReference type="HAMAP-Rule" id="MF_00315"/>
    </source>
</evidence>
<dbReference type="InterPro" id="IPR005477">
    <property type="entry name" value="Dxylulose-5-P_synthase"/>
</dbReference>